<dbReference type="RefSeq" id="WP_307234225.1">
    <property type="nucleotide sequence ID" value="NZ_JAUSVF010000002.1"/>
</dbReference>
<feature type="transmembrane region" description="Helical" evidence="1">
    <location>
        <begin position="35"/>
        <end position="51"/>
    </location>
</feature>
<gene>
    <name evidence="3" type="ORF">QO002_004734</name>
</gene>
<dbReference type="InterPro" id="IPR050697">
    <property type="entry name" value="Adenylyl/Guanylyl_Cyclase_3/4"/>
</dbReference>
<keyword evidence="4" id="KW-1185">Reference proteome</keyword>
<feature type="transmembrane region" description="Helical" evidence="1">
    <location>
        <begin position="72"/>
        <end position="97"/>
    </location>
</feature>
<dbReference type="GO" id="GO:0004016">
    <property type="term" value="F:adenylate cyclase activity"/>
    <property type="evidence" value="ECO:0007669"/>
    <property type="project" value="UniProtKB-EC"/>
</dbReference>
<dbReference type="EMBL" id="JAUSVF010000002">
    <property type="protein sequence ID" value="MDQ0322528.1"/>
    <property type="molecule type" value="Genomic_DNA"/>
</dbReference>
<organism evidence="3 4">
    <name type="scientific">Pararhizobium capsulatum DSM 1112</name>
    <dbReference type="NCBI Taxonomy" id="1121113"/>
    <lineage>
        <taxon>Bacteria</taxon>
        <taxon>Pseudomonadati</taxon>
        <taxon>Pseudomonadota</taxon>
        <taxon>Alphaproteobacteria</taxon>
        <taxon>Hyphomicrobiales</taxon>
        <taxon>Rhizobiaceae</taxon>
        <taxon>Rhizobium/Agrobacterium group</taxon>
        <taxon>Pararhizobium</taxon>
    </lineage>
</organism>
<keyword evidence="3" id="KW-0456">Lyase</keyword>
<dbReference type="CDD" id="cd07302">
    <property type="entry name" value="CHD"/>
    <property type="match status" value="1"/>
</dbReference>
<dbReference type="PROSITE" id="PS50125">
    <property type="entry name" value="GUANYLATE_CYCLASE_2"/>
    <property type="match status" value="1"/>
</dbReference>
<dbReference type="Gene3D" id="3.30.70.1230">
    <property type="entry name" value="Nucleotide cyclase"/>
    <property type="match status" value="1"/>
</dbReference>
<dbReference type="InterPro" id="IPR001054">
    <property type="entry name" value="A/G_cyclase"/>
</dbReference>
<reference evidence="3 4" key="1">
    <citation type="submission" date="2023-07" db="EMBL/GenBank/DDBJ databases">
        <title>Genomic Encyclopedia of Type Strains, Phase IV (KMG-IV): sequencing the most valuable type-strain genomes for metagenomic binning, comparative biology and taxonomic classification.</title>
        <authorList>
            <person name="Goeker M."/>
        </authorList>
    </citation>
    <scope>NUCLEOTIDE SEQUENCE [LARGE SCALE GENOMIC DNA]</scope>
    <source>
        <strain evidence="3 4">DSM 1112</strain>
    </source>
</reference>
<keyword evidence="1" id="KW-0472">Membrane</keyword>
<keyword evidence="1" id="KW-0812">Transmembrane</keyword>
<evidence type="ECO:0000256" key="1">
    <source>
        <dbReference type="SAM" id="Phobius"/>
    </source>
</evidence>
<evidence type="ECO:0000313" key="3">
    <source>
        <dbReference type="EMBL" id="MDQ0322528.1"/>
    </source>
</evidence>
<dbReference type="Pfam" id="PF00211">
    <property type="entry name" value="Guanylate_cyc"/>
    <property type="match status" value="1"/>
</dbReference>
<feature type="domain" description="Guanylate cyclase" evidence="2">
    <location>
        <begin position="159"/>
        <end position="288"/>
    </location>
</feature>
<dbReference type="EC" id="4.6.1.1" evidence="3"/>
<name>A0ABU0BW99_9HYPH</name>
<protein>
    <submittedName>
        <fullName evidence="3">Adenylate cyclase</fullName>
        <ecNumber evidence="3">4.6.1.1</ecNumber>
    </submittedName>
</protein>
<evidence type="ECO:0000259" key="2">
    <source>
        <dbReference type="PROSITE" id="PS50125"/>
    </source>
</evidence>
<accession>A0ABU0BW99</accession>
<proteinExistence type="predicted"/>
<feature type="transmembrane region" description="Helical" evidence="1">
    <location>
        <begin position="109"/>
        <end position="131"/>
    </location>
</feature>
<evidence type="ECO:0000313" key="4">
    <source>
        <dbReference type="Proteomes" id="UP001230207"/>
    </source>
</evidence>
<dbReference type="PANTHER" id="PTHR43081:SF1">
    <property type="entry name" value="ADENYLATE CYCLASE, TERMINAL-DIFFERENTIATION SPECIFIC"/>
    <property type="match status" value="1"/>
</dbReference>
<dbReference type="SMART" id="SM00044">
    <property type="entry name" value="CYCc"/>
    <property type="match status" value="1"/>
</dbReference>
<dbReference type="InterPro" id="IPR029787">
    <property type="entry name" value="Nucleotide_cyclase"/>
</dbReference>
<dbReference type="PANTHER" id="PTHR43081">
    <property type="entry name" value="ADENYLATE CYCLASE, TERMINAL-DIFFERENTIATION SPECIFIC-RELATED"/>
    <property type="match status" value="1"/>
</dbReference>
<comment type="caution">
    <text evidence="3">The sequence shown here is derived from an EMBL/GenBank/DDBJ whole genome shotgun (WGS) entry which is preliminary data.</text>
</comment>
<feature type="transmembrane region" description="Helical" evidence="1">
    <location>
        <begin position="9"/>
        <end position="29"/>
    </location>
</feature>
<dbReference type="Proteomes" id="UP001230207">
    <property type="component" value="Unassembled WGS sequence"/>
</dbReference>
<keyword evidence="1" id="KW-1133">Transmembrane helix</keyword>
<dbReference type="SUPFAM" id="SSF55073">
    <property type="entry name" value="Nucleotide cyclase"/>
    <property type="match status" value="1"/>
</dbReference>
<sequence>MRHISSRQTWLLICLAMAASGIIYGLIAFPSEPPLIGAGFAICMGLPLIAFERGLIFRRLHRQIQRFPTVALFLASIFIYEILMSAGYAVAALGYSLTGVLEPRSIQDIVVMPLSVFLYALGVCSLIIFVLRVRELLGREIFANMLISKYRHPVTEERVFLFVDLVDSTAFAERNGDLRAQQFLGELFAAFAEPVRRHKGTIDDYVGDAAIITWPLARGVHKARCVRCIFDILDVIEANSERWLKRFGQVPRLRAALHGGTIITAEIGVDHHKIAYFGDTVNATARLEAMCRTLNRSLLISTELAERIDMPETIAIEDLGSHALRGRGQTIGVMALSRPPKASNIGQRKQLAG</sequence>